<comment type="similarity">
    <text evidence="1">Belongs to the peptidase M8 family.</text>
</comment>
<keyword evidence="13" id="KW-1185">Reference proteome</keyword>
<dbReference type="PROSITE" id="PS00022">
    <property type="entry name" value="EGF_1"/>
    <property type="match status" value="1"/>
</dbReference>
<feature type="signal peptide" evidence="10">
    <location>
        <begin position="1"/>
        <end position="16"/>
    </location>
</feature>
<dbReference type="PROSITE" id="PS50026">
    <property type="entry name" value="EGF_3"/>
    <property type="match status" value="1"/>
</dbReference>
<dbReference type="PANTHER" id="PTHR10942">
    <property type="entry name" value="LEISHMANOLYSIN-LIKE PEPTIDASE"/>
    <property type="match status" value="1"/>
</dbReference>
<feature type="disulfide bond" evidence="9">
    <location>
        <begin position="554"/>
        <end position="563"/>
    </location>
</feature>
<keyword evidence="9" id="KW-0245">EGF-like domain</keyword>
<evidence type="ECO:0000256" key="4">
    <source>
        <dbReference type="ARBA" id="ARBA00022801"/>
    </source>
</evidence>
<dbReference type="InterPro" id="IPR000742">
    <property type="entry name" value="EGF"/>
</dbReference>
<keyword evidence="10" id="KW-0732">Signal</keyword>
<dbReference type="AlphaFoldDB" id="A0A6G0XD44"/>
<dbReference type="GO" id="GO:0046872">
    <property type="term" value="F:metal ion binding"/>
    <property type="evidence" value="ECO:0007669"/>
    <property type="project" value="UniProtKB-KW"/>
</dbReference>
<evidence type="ECO:0000256" key="6">
    <source>
        <dbReference type="ARBA" id="ARBA00023049"/>
    </source>
</evidence>
<evidence type="ECO:0000259" key="11">
    <source>
        <dbReference type="PROSITE" id="PS50026"/>
    </source>
</evidence>
<feature type="binding site" evidence="8">
    <location>
        <position position="312"/>
    </location>
    <ligand>
        <name>Zn(2+)</name>
        <dbReference type="ChEBI" id="CHEBI:29105"/>
        <note>catalytic</note>
    </ligand>
</feature>
<name>A0A6G0XD44_9STRA</name>
<dbReference type="Gene3D" id="3.10.170.20">
    <property type="match status" value="1"/>
</dbReference>
<evidence type="ECO:0000256" key="7">
    <source>
        <dbReference type="PIRSR" id="PIRSR601577-1"/>
    </source>
</evidence>
<feature type="domain" description="EGF-like" evidence="11">
    <location>
        <begin position="532"/>
        <end position="564"/>
    </location>
</feature>
<dbReference type="SUPFAM" id="SSF55486">
    <property type="entry name" value="Metalloproteases ('zincins'), catalytic domain"/>
    <property type="match status" value="1"/>
</dbReference>
<dbReference type="Gene3D" id="3.90.132.10">
    <property type="entry name" value="Leishmanolysin , domain 2"/>
    <property type="match status" value="1"/>
</dbReference>
<dbReference type="VEuPathDB" id="FungiDB:AeMF1_005051"/>
<evidence type="ECO:0000256" key="8">
    <source>
        <dbReference type="PIRSR" id="PIRSR601577-2"/>
    </source>
</evidence>
<dbReference type="PROSITE" id="PS01186">
    <property type="entry name" value="EGF_2"/>
    <property type="match status" value="1"/>
</dbReference>
<comment type="caution">
    <text evidence="12">The sequence shown here is derived from an EMBL/GenBank/DDBJ whole genome shotgun (WGS) entry which is preliminary data.</text>
</comment>
<dbReference type="GO" id="GO:0005737">
    <property type="term" value="C:cytoplasm"/>
    <property type="evidence" value="ECO:0007669"/>
    <property type="project" value="TreeGrafter"/>
</dbReference>
<feature type="chain" id="PRO_5026284237" description="EGF-like domain-containing protein" evidence="10">
    <location>
        <begin position="17"/>
        <end position="672"/>
    </location>
</feature>
<organism evidence="12 13">
    <name type="scientific">Aphanomyces euteiches</name>
    <dbReference type="NCBI Taxonomy" id="100861"/>
    <lineage>
        <taxon>Eukaryota</taxon>
        <taxon>Sar</taxon>
        <taxon>Stramenopiles</taxon>
        <taxon>Oomycota</taxon>
        <taxon>Saprolegniomycetes</taxon>
        <taxon>Saprolegniales</taxon>
        <taxon>Verrucalvaceae</taxon>
        <taxon>Aphanomyces</taxon>
    </lineage>
</organism>
<evidence type="ECO:0000313" key="12">
    <source>
        <dbReference type="EMBL" id="KAF0738032.1"/>
    </source>
</evidence>
<dbReference type="Pfam" id="PF01457">
    <property type="entry name" value="Peptidase_M8"/>
    <property type="match status" value="1"/>
</dbReference>
<dbReference type="Proteomes" id="UP000481153">
    <property type="component" value="Unassembled WGS sequence"/>
</dbReference>
<keyword evidence="3 8" id="KW-0479">Metal-binding</keyword>
<dbReference type="GO" id="GO:0004222">
    <property type="term" value="F:metalloendopeptidase activity"/>
    <property type="evidence" value="ECO:0007669"/>
    <property type="project" value="InterPro"/>
</dbReference>
<dbReference type="Gene3D" id="2.10.25.10">
    <property type="entry name" value="Laminin"/>
    <property type="match status" value="1"/>
</dbReference>
<evidence type="ECO:0000256" key="10">
    <source>
        <dbReference type="SAM" id="SignalP"/>
    </source>
</evidence>
<accession>A0A6G0XD44</accession>
<keyword evidence="4" id="KW-0378">Hydrolase</keyword>
<dbReference type="EMBL" id="VJMJ01000079">
    <property type="protein sequence ID" value="KAF0738032.1"/>
    <property type="molecule type" value="Genomic_DNA"/>
</dbReference>
<dbReference type="PANTHER" id="PTHR10942:SF0">
    <property type="entry name" value="LEISHMANOLYSIN-LIKE PEPTIDASE"/>
    <property type="match status" value="1"/>
</dbReference>
<evidence type="ECO:0000313" key="13">
    <source>
        <dbReference type="Proteomes" id="UP000481153"/>
    </source>
</evidence>
<evidence type="ECO:0000256" key="9">
    <source>
        <dbReference type="PROSITE-ProRule" id="PRU00076"/>
    </source>
</evidence>
<dbReference type="InterPro" id="IPR001577">
    <property type="entry name" value="Peptidase_M8"/>
</dbReference>
<dbReference type="Gene3D" id="2.10.55.10">
    <property type="entry name" value="Leishmanolysin domain 3"/>
    <property type="match status" value="1"/>
</dbReference>
<comment type="caution">
    <text evidence="9">Lacks conserved residue(s) required for the propagation of feature annotation.</text>
</comment>
<keyword evidence="2" id="KW-0645">Protease</keyword>
<dbReference type="GO" id="GO:0016020">
    <property type="term" value="C:membrane"/>
    <property type="evidence" value="ECO:0007669"/>
    <property type="project" value="InterPro"/>
</dbReference>
<keyword evidence="6 8" id="KW-0482">Metalloprotease</keyword>
<protein>
    <recommendedName>
        <fullName evidence="11">EGF-like domain-containing protein</fullName>
    </recommendedName>
</protein>
<feature type="binding site" evidence="8">
    <location>
        <position position="237"/>
    </location>
    <ligand>
        <name>Zn(2+)</name>
        <dbReference type="ChEBI" id="CHEBI:29105"/>
        <note>catalytic</note>
    </ligand>
</feature>
<evidence type="ECO:0000256" key="1">
    <source>
        <dbReference type="ARBA" id="ARBA00005860"/>
    </source>
</evidence>
<keyword evidence="5 8" id="KW-0862">Zinc</keyword>
<dbReference type="PRINTS" id="PR00782">
    <property type="entry name" value="LSHMANOLYSIN"/>
</dbReference>
<keyword evidence="9" id="KW-1015">Disulfide bond</keyword>
<evidence type="ECO:0000256" key="3">
    <source>
        <dbReference type="ARBA" id="ARBA00022723"/>
    </source>
</evidence>
<evidence type="ECO:0000256" key="2">
    <source>
        <dbReference type="ARBA" id="ARBA00022670"/>
    </source>
</evidence>
<gene>
    <name evidence="12" type="ORF">Ae201684_006024</name>
</gene>
<reference evidence="12 13" key="1">
    <citation type="submission" date="2019-07" db="EMBL/GenBank/DDBJ databases">
        <title>Genomics analysis of Aphanomyces spp. identifies a new class of oomycete effector associated with host adaptation.</title>
        <authorList>
            <person name="Gaulin E."/>
        </authorList>
    </citation>
    <scope>NUCLEOTIDE SEQUENCE [LARGE SCALE GENOMIC DNA]</scope>
    <source>
        <strain evidence="12 13">ATCC 201684</strain>
    </source>
</reference>
<dbReference type="GO" id="GO:0007155">
    <property type="term" value="P:cell adhesion"/>
    <property type="evidence" value="ECO:0007669"/>
    <property type="project" value="InterPro"/>
</dbReference>
<evidence type="ECO:0000256" key="5">
    <source>
        <dbReference type="ARBA" id="ARBA00022833"/>
    </source>
</evidence>
<comment type="cofactor">
    <cofactor evidence="8">
        <name>Zn(2+)</name>
        <dbReference type="ChEBI" id="CHEBI:29105"/>
    </cofactor>
    <text evidence="8">Binds 1 zinc ion per subunit.</text>
</comment>
<feature type="binding site" evidence="8">
    <location>
        <position position="233"/>
    </location>
    <ligand>
        <name>Zn(2+)</name>
        <dbReference type="ChEBI" id="CHEBI:29105"/>
        <note>catalytic</note>
    </ligand>
</feature>
<dbReference type="GO" id="GO:0006508">
    <property type="term" value="P:proteolysis"/>
    <property type="evidence" value="ECO:0007669"/>
    <property type="project" value="UniProtKB-KW"/>
</dbReference>
<proteinExistence type="inferred from homology"/>
<sequence>MKSILTLGTTLGFVLATTMAHEQCGHEAVLDQFTTSIEQDSLIAPQALMEDPHHRQLSSQDAGASSTEVFKPLRIAFDLSKLYSDVMACFKAGDKIALDGSTYTCTADDVITQDKLDFITGVLLPAAQDYFSSILSVHPVERLKIPGTGCGNVNDWACCAGSYPALYKSPGITDADFLLHVSARPVQPGVIAWAIPCNTDQFGRPISAQANFGPQKLSSDPGRRSSQIATIIHELSHALGFSQSLFGSYRRPNNGLPWGANNVVQVTNGPNGSKVTRLITPKVRQVAREYFNCSEVIGGELQNSNLVSYSSHWAKRVFLNEYMMATTSNVPLYSNFTLAAFEDSGWYQVNYTRAHTLRYGHLAGCGLATGRCTDWKAPLCYSSQATDCTPDNTAKGICNIATLQSQVPAAFRYFDNPNIGGTDTYSDYCPRFVPLAGLDCRGIGSTPAARGSLLEAIGSTSLCFRGSLSKTTQPSPTASYCFAVQGCTADALQIAVGTTIVSCPFDAASVTVNVQDEKGARYTGSITCPSNPRDMCNVNKCSNLGVWTPYGCICNPGYTGANCSELQCPRDSQNQVCGNNGKCVSGACQCFANATGIICTRPIAFTKLVVTTIVDNKNPILAASGGLLLGFVAAAYIRKRRNVPAPPQKIKLQAATTPSYGTATNKVMPLNG</sequence>
<feature type="active site" evidence="7">
    <location>
        <position position="234"/>
    </location>
</feature>